<gene>
    <name evidence="5" type="ORF">g.44309</name>
</gene>
<evidence type="ECO:0000313" key="5">
    <source>
        <dbReference type="EMBL" id="JAS49509.1"/>
    </source>
</evidence>
<protein>
    <recommendedName>
        <fullName evidence="2">Protein KRI1 homolog</fullName>
    </recommendedName>
</protein>
<dbReference type="EMBL" id="GECZ01020260">
    <property type="protein sequence ID" value="JAS49509.1"/>
    <property type="molecule type" value="Transcribed_RNA"/>
</dbReference>
<feature type="region of interest" description="Disordered" evidence="3">
    <location>
        <begin position="38"/>
        <end position="78"/>
    </location>
</feature>
<dbReference type="InterPro" id="IPR018034">
    <property type="entry name" value="Kri1"/>
</dbReference>
<feature type="compositionally biased region" description="Low complexity" evidence="3">
    <location>
        <begin position="68"/>
        <end position="78"/>
    </location>
</feature>
<dbReference type="GO" id="GO:0005730">
    <property type="term" value="C:nucleolus"/>
    <property type="evidence" value="ECO:0007669"/>
    <property type="project" value="TreeGrafter"/>
</dbReference>
<sequence>FSQSDQILGLPKFDEDGFEVVDKAPHCEDPDFNMDCDYDPNVPKSDKKLNRKQKKLMKRKGIKMAEPSTSTSSNSGCSLSEIKKSLSELESIGCEDFIGDMPCRFSYNKVLPNNYGLTTEEILRADVKELDRWYSVKRMLQIKDPSVEKKEFAMYRKKGRNEELKR</sequence>
<proteinExistence type="inferred from homology"/>
<evidence type="ECO:0000256" key="3">
    <source>
        <dbReference type="SAM" id="MobiDB-lite"/>
    </source>
</evidence>
<evidence type="ECO:0000256" key="1">
    <source>
        <dbReference type="ARBA" id="ARBA00007473"/>
    </source>
</evidence>
<feature type="non-terminal residue" evidence="5">
    <location>
        <position position="166"/>
    </location>
</feature>
<dbReference type="GO" id="GO:0000447">
    <property type="term" value="P:endonucleolytic cleavage in ITS1 to separate SSU-rRNA from 5.8S rRNA and LSU-rRNA from tricistronic rRNA transcript (SSU-rRNA, 5.8S rRNA, LSU-rRNA)"/>
    <property type="evidence" value="ECO:0007669"/>
    <property type="project" value="TreeGrafter"/>
</dbReference>
<feature type="compositionally biased region" description="Basic residues" evidence="3">
    <location>
        <begin position="49"/>
        <end position="62"/>
    </location>
</feature>
<feature type="non-terminal residue" evidence="5">
    <location>
        <position position="1"/>
    </location>
</feature>
<dbReference type="GO" id="GO:0030686">
    <property type="term" value="C:90S preribosome"/>
    <property type="evidence" value="ECO:0007669"/>
    <property type="project" value="TreeGrafter"/>
</dbReference>
<organism evidence="5">
    <name type="scientific">Cuerna arida</name>
    <dbReference type="NCBI Taxonomy" id="1464854"/>
    <lineage>
        <taxon>Eukaryota</taxon>
        <taxon>Metazoa</taxon>
        <taxon>Ecdysozoa</taxon>
        <taxon>Arthropoda</taxon>
        <taxon>Hexapoda</taxon>
        <taxon>Insecta</taxon>
        <taxon>Pterygota</taxon>
        <taxon>Neoptera</taxon>
        <taxon>Paraneoptera</taxon>
        <taxon>Hemiptera</taxon>
        <taxon>Auchenorrhyncha</taxon>
        <taxon>Membracoidea</taxon>
        <taxon>Cicadellidae</taxon>
        <taxon>Cicadellinae</taxon>
        <taxon>Proconiini</taxon>
        <taxon>Cuerna</taxon>
    </lineage>
</organism>
<dbReference type="InterPro" id="IPR024626">
    <property type="entry name" value="Kri1-like_C"/>
</dbReference>
<reference evidence="5" key="1">
    <citation type="submission" date="2015-11" db="EMBL/GenBank/DDBJ databases">
        <title>De novo transcriptome assembly of four potential Pierce s Disease insect vectors from Arizona vineyards.</title>
        <authorList>
            <person name="Tassone E.E."/>
        </authorList>
    </citation>
    <scope>NUCLEOTIDE SEQUENCE</scope>
</reference>
<accession>A0A1B6FH19</accession>
<evidence type="ECO:0000256" key="2">
    <source>
        <dbReference type="ARBA" id="ARBA00017294"/>
    </source>
</evidence>
<name>A0A1B6FH19_9HEMI</name>
<feature type="domain" description="Kri1-like C-terminal" evidence="4">
    <location>
        <begin position="81"/>
        <end position="166"/>
    </location>
</feature>
<dbReference type="AlphaFoldDB" id="A0A1B6FH19"/>
<dbReference type="PANTHER" id="PTHR14490:SF5">
    <property type="entry name" value="PROTEIN KRI1 HOMOLOG"/>
    <property type="match status" value="1"/>
</dbReference>
<dbReference type="PANTHER" id="PTHR14490">
    <property type="entry name" value="ZINC FINGER, ZZ TYPE"/>
    <property type="match status" value="1"/>
</dbReference>
<dbReference type="Pfam" id="PF12936">
    <property type="entry name" value="Kri1_C"/>
    <property type="match status" value="1"/>
</dbReference>
<comment type="similarity">
    <text evidence="1">Belongs to the KRI1 family.</text>
</comment>
<evidence type="ECO:0000259" key="4">
    <source>
        <dbReference type="Pfam" id="PF12936"/>
    </source>
</evidence>